<feature type="transmembrane region" description="Helical" evidence="1">
    <location>
        <begin position="57"/>
        <end position="82"/>
    </location>
</feature>
<organism evidence="2 3">
    <name type="scientific">Pedobacter lithocola</name>
    <dbReference type="NCBI Taxonomy" id="1908239"/>
    <lineage>
        <taxon>Bacteria</taxon>
        <taxon>Pseudomonadati</taxon>
        <taxon>Bacteroidota</taxon>
        <taxon>Sphingobacteriia</taxon>
        <taxon>Sphingobacteriales</taxon>
        <taxon>Sphingobacteriaceae</taxon>
        <taxon>Pedobacter</taxon>
    </lineage>
</organism>
<reference evidence="3" key="1">
    <citation type="journal article" date="2019" name="Int. J. Syst. Evol. Microbiol.">
        <title>The Global Catalogue of Microorganisms (GCM) 10K type strain sequencing project: providing services to taxonomists for standard genome sequencing and annotation.</title>
        <authorList>
            <consortium name="The Broad Institute Genomics Platform"/>
            <consortium name="The Broad Institute Genome Sequencing Center for Infectious Disease"/>
            <person name="Wu L."/>
            <person name="Ma J."/>
        </authorList>
    </citation>
    <scope>NUCLEOTIDE SEQUENCE [LARGE SCALE GENOMIC DNA]</scope>
    <source>
        <strain evidence="3">CCM 8691</strain>
    </source>
</reference>
<dbReference type="RefSeq" id="WP_378988740.1">
    <property type="nucleotide sequence ID" value="NZ_JBHSBW010000016.1"/>
</dbReference>
<comment type="caution">
    <text evidence="2">The sequence shown here is derived from an EMBL/GenBank/DDBJ whole genome shotgun (WGS) entry which is preliminary data.</text>
</comment>
<evidence type="ECO:0000313" key="3">
    <source>
        <dbReference type="Proteomes" id="UP001595789"/>
    </source>
</evidence>
<protein>
    <submittedName>
        <fullName evidence="2">Uncharacterized protein</fullName>
    </submittedName>
</protein>
<gene>
    <name evidence="2" type="ORF">ACFOWA_20010</name>
</gene>
<name>A0ABV8PDT2_9SPHI</name>
<keyword evidence="1" id="KW-1133">Transmembrane helix</keyword>
<feature type="transmembrane region" description="Helical" evidence="1">
    <location>
        <begin position="21"/>
        <end position="45"/>
    </location>
</feature>
<evidence type="ECO:0000256" key="1">
    <source>
        <dbReference type="SAM" id="Phobius"/>
    </source>
</evidence>
<keyword evidence="1" id="KW-0812">Transmembrane</keyword>
<proteinExistence type="predicted"/>
<keyword evidence="1" id="KW-0472">Membrane</keyword>
<keyword evidence="3" id="KW-1185">Reference proteome</keyword>
<accession>A0ABV8PDT2</accession>
<dbReference type="EMBL" id="JBHSBW010000016">
    <property type="protein sequence ID" value="MFC4213489.1"/>
    <property type="molecule type" value="Genomic_DNA"/>
</dbReference>
<sequence length="259" mass="30089">MSKPEQKRAMPKGLKAKSLTYTALIGISRVVKTAFIIASCSILLIELVLVRFAAPTFFIYSLGTIYLKGCYAVFGSVIFYFINIQIPKEKKKFKSSLYVTNRITKLIINLDFIQDRLELDRHPKAKLNLESFTNAVAKTDPDQSVQTFVDTNFKNWAEFLEFLKQESNSTLKDLLLIQDVVDSDILEYLIKIENIFNLMTFYEIGVSFHPARWKMMNIDFHGIWYNKIKVQKALAKSYTNTLKQHHEKHYKEQVLPNLK</sequence>
<evidence type="ECO:0000313" key="2">
    <source>
        <dbReference type="EMBL" id="MFC4213489.1"/>
    </source>
</evidence>
<dbReference type="Proteomes" id="UP001595789">
    <property type="component" value="Unassembled WGS sequence"/>
</dbReference>